<gene>
    <name evidence="2" type="ORF">V5N11_000383</name>
</gene>
<feature type="domain" description="TIR" evidence="1">
    <location>
        <begin position="5"/>
        <end position="155"/>
    </location>
</feature>
<dbReference type="SUPFAM" id="SSF52540">
    <property type="entry name" value="P-loop containing nucleoside triphosphate hydrolases"/>
    <property type="match status" value="1"/>
</dbReference>
<proteinExistence type="predicted"/>
<dbReference type="InterPro" id="IPR027417">
    <property type="entry name" value="P-loop_NTPase"/>
</dbReference>
<reference evidence="2 3" key="1">
    <citation type="submission" date="2024-04" db="EMBL/GenBank/DDBJ databases">
        <title>Genome assembly C_amara_ONT_v2.</title>
        <authorList>
            <person name="Yant L."/>
            <person name="Moore C."/>
            <person name="Slenker M."/>
        </authorList>
    </citation>
    <scope>NUCLEOTIDE SEQUENCE [LARGE SCALE GENOMIC DNA]</scope>
    <source>
        <tissue evidence="2">Leaf</tissue>
    </source>
</reference>
<dbReference type="InterPro" id="IPR035897">
    <property type="entry name" value="Toll_tir_struct_dom_sf"/>
</dbReference>
<evidence type="ECO:0000259" key="1">
    <source>
        <dbReference type="PROSITE" id="PS50104"/>
    </source>
</evidence>
<dbReference type="AlphaFoldDB" id="A0ABD0ZWV4"/>
<dbReference type="PANTHER" id="PTHR11017">
    <property type="entry name" value="LEUCINE-RICH REPEAT-CONTAINING PROTEIN"/>
    <property type="match status" value="1"/>
</dbReference>
<name>A0ABD0ZWV4_CARAN</name>
<organism evidence="2 3">
    <name type="scientific">Cardamine amara subsp. amara</name>
    <dbReference type="NCBI Taxonomy" id="228776"/>
    <lineage>
        <taxon>Eukaryota</taxon>
        <taxon>Viridiplantae</taxon>
        <taxon>Streptophyta</taxon>
        <taxon>Embryophyta</taxon>
        <taxon>Tracheophyta</taxon>
        <taxon>Spermatophyta</taxon>
        <taxon>Magnoliopsida</taxon>
        <taxon>eudicotyledons</taxon>
        <taxon>Gunneridae</taxon>
        <taxon>Pentapetalae</taxon>
        <taxon>rosids</taxon>
        <taxon>malvids</taxon>
        <taxon>Brassicales</taxon>
        <taxon>Brassicaceae</taxon>
        <taxon>Cardamineae</taxon>
        <taxon>Cardamine</taxon>
    </lineage>
</organism>
<dbReference type="InterPro" id="IPR042197">
    <property type="entry name" value="Apaf_helical"/>
</dbReference>
<dbReference type="Gene3D" id="1.10.8.430">
    <property type="entry name" value="Helical domain of apoptotic protease-activating factors"/>
    <property type="match status" value="1"/>
</dbReference>
<evidence type="ECO:0000313" key="3">
    <source>
        <dbReference type="Proteomes" id="UP001558713"/>
    </source>
</evidence>
<dbReference type="InterPro" id="IPR044974">
    <property type="entry name" value="Disease_R_plants"/>
</dbReference>
<sequence>MKFINYSQVFLNFRGEEMRKTFASHLVSSFKTKCITSFIASEPFEAGDREAMEQSRVAIPVISSECLNSDMWVDDLRKIIECEKIGTLTAIPVFFNVNVLNIAIGATGKYADTQNETVRKWLYTKVAGKSSFNSNDWEDDSELVDKITSSVSDILASSTSIYHRTGLSPALSLNLENLNQYNLCMSFIDNRITERIQDLRWRTSSLISELLTQNVFSAPSLCPLLRMKGDTNKLLDLIYRADSTIIGICGKEGVGKTTLARHLYEEISPRFQHHIYMYEDIPKIGDFFMESNFSGSSYNAIKEMMGHRKVLLVADGVDDIKQLKSIIKDASWFGPGSRVIVITQNRSLLTECGVKHIYEVECPRYEEALAFFSEFAFKQSNPLLGFEGLSSRAVHVANRLPLALKVLGSFLHDREKDEWVSTLHRLEASRDNYASEVNRYIGADDYAQRRPIKVDRHIGVDEANSFPLYCLAFE</sequence>
<dbReference type="InterPro" id="IPR000157">
    <property type="entry name" value="TIR_dom"/>
</dbReference>
<dbReference type="PROSITE" id="PS50104">
    <property type="entry name" value="TIR"/>
    <property type="match status" value="1"/>
</dbReference>
<dbReference type="Proteomes" id="UP001558713">
    <property type="component" value="Unassembled WGS sequence"/>
</dbReference>
<dbReference type="Pfam" id="PF01582">
    <property type="entry name" value="TIR"/>
    <property type="match status" value="1"/>
</dbReference>
<accession>A0ABD0ZWV4</accession>
<comment type="caution">
    <text evidence="2">The sequence shown here is derived from an EMBL/GenBank/DDBJ whole genome shotgun (WGS) entry which is preliminary data.</text>
</comment>
<protein>
    <submittedName>
        <fullName evidence="2">Disease resistance protein CHS1</fullName>
    </submittedName>
</protein>
<dbReference type="SUPFAM" id="SSF52200">
    <property type="entry name" value="Toll/Interleukin receptor TIR domain"/>
    <property type="match status" value="1"/>
</dbReference>
<dbReference type="PANTHER" id="PTHR11017:SF564">
    <property type="entry name" value="DISEASE RESISTANCE PROTEIN (TIR-NBS CLASS)"/>
    <property type="match status" value="1"/>
</dbReference>
<evidence type="ECO:0000313" key="2">
    <source>
        <dbReference type="EMBL" id="KAL1193485.1"/>
    </source>
</evidence>
<dbReference type="EMBL" id="JBANAX010000782">
    <property type="protein sequence ID" value="KAL1193485.1"/>
    <property type="molecule type" value="Genomic_DNA"/>
</dbReference>
<dbReference type="SMART" id="SM00255">
    <property type="entry name" value="TIR"/>
    <property type="match status" value="1"/>
</dbReference>
<dbReference type="Gene3D" id="3.40.50.300">
    <property type="entry name" value="P-loop containing nucleotide triphosphate hydrolases"/>
    <property type="match status" value="2"/>
</dbReference>
<keyword evidence="3" id="KW-1185">Reference proteome</keyword>
<dbReference type="PRINTS" id="PR00364">
    <property type="entry name" value="DISEASERSIST"/>
</dbReference>
<dbReference type="Gene3D" id="3.40.50.10140">
    <property type="entry name" value="Toll/interleukin-1 receptor homology (TIR) domain"/>
    <property type="match status" value="1"/>
</dbReference>